<dbReference type="Pfam" id="PF00881">
    <property type="entry name" value="Nitroreductase"/>
    <property type="match status" value="1"/>
</dbReference>
<dbReference type="AlphaFoldDB" id="A0A1T4NMB6"/>
<comment type="similarity">
    <text evidence="1">Belongs to the nitroreductase family.</text>
</comment>
<dbReference type="SUPFAM" id="SSF55469">
    <property type="entry name" value="FMN-dependent nitroreductase-like"/>
    <property type="match status" value="1"/>
</dbReference>
<dbReference type="PANTHER" id="PTHR43673">
    <property type="entry name" value="NAD(P)H NITROREDUCTASE YDGI-RELATED"/>
    <property type="match status" value="1"/>
</dbReference>
<keyword evidence="2" id="KW-0560">Oxidoreductase</keyword>
<dbReference type="OrthoDB" id="9783470at2"/>
<evidence type="ECO:0000256" key="1">
    <source>
        <dbReference type="ARBA" id="ARBA00007118"/>
    </source>
</evidence>
<gene>
    <name evidence="4" type="ORF">SAMN02745885_00975</name>
</gene>
<evidence type="ECO:0000313" key="5">
    <source>
        <dbReference type="Proteomes" id="UP000189933"/>
    </source>
</evidence>
<sequence length="174" mass="18698">MTKDVFAAIAERRSVRRFSGEAVADATITRILEAALQAPSAGNLQPWKFYVVKKEESKKALGEAAWQQEFIASAPVVIVVSALPELVAAHYGPRGRDLYVIQDTAAAIMNLLLAAHAVGLGSCWVGAFLEKEVRRIIGAGEDELPVAIIPLGYAAEESAKPARRSLNDCVVILD</sequence>
<dbReference type="RefSeq" id="WP_078665063.1">
    <property type="nucleotide sequence ID" value="NZ_FUXM01000007.1"/>
</dbReference>
<dbReference type="GO" id="GO:0016491">
    <property type="term" value="F:oxidoreductase activity"/>
    <property type="evidence" value="ECO:0007669"/>
    <property type="project" value="UniProtKB-KW"/>
</dbReference>
<name>A0A1T4NMB6_9FIRM</name>
<evidence type="ECO:0000256" key="2">
    <source>
        <dbReference type="ARBA" id="ARBA00023002"/>
    </source>
</evidence>
<proteinExistence type="inferred from homology"/>
<dbReference type="InterPro" id="IPR029479">
    <property type="entry name" value="Nitroreductase"/>
</dbReference>
<dbReference type="PANTHER" id="PTHR43673:SF10">
    <property type="entry name" value="NADH DEHYDROGENASE_NAD(P)H NITROREDUCTASE XCC3605-RELATED"/>
    <property type="match status" value="1"/>
</dbReference>
<dbReference type="InterPro" id="IPR000415">
    <property type="entry name" value="Nitroreductase-like"/>
</dbReference>
<keyword evidence="5" id="KW-1185">Reference proteome</keyword>
<feature type="domain" description="Nitroreductase" evidence="3">
    <location>
        <begin position="9"/>
        <end position="68"/>
    </location>
</feature>
<protein>
    <submittedName>
        <fullName evidence="4">Nitroreductase</fullName>
    </submittedName>
</protein>
<dbReference type="EMBL" id="FUXM01000007">
    <property type="protein sequence ID" value="SJZ80410.1"/>
    <property type="molecule type" value="Genomic_DNA"/>
</dbReference>
<evidence type="ECO:0000313" key="4">
    <source>
        <dbReference type="EMBL" id="SJZ80410.1"/>
    </source>
</evidence>
<dbReference type="Proteomes" id="UP000189933">
    <property type="component" value="Unassembled WGS sequence"/>
</dbReference>
<reference evidence="5" key="1">
    <citation type="submission" date="2017-02" db="EMBL/GenBank/DDBJ databases">
        <authorList>
            <person name="Varghese N."/>
            <person name="Submissions S."/>
        </authorList>
    </citation>
    <scope>NUCLEOTIDE SEQUENCE [LARGE SCALE GENOMIC DNA]</scope>
    <source>
        <strain evidence="5">DSM 16521</strain>
    </source>
</reference>
<dbReference type="Gene3D" id="3.40.109.10">
    <property type="entry name" value="NADH Oxidase"/>
    <property type="match status" value="1"/>
</dbReference>
<evidence type="ECO:0000259" key="3">
    <source>
        <dbReference type="Pfam" id="PF00881"/>
    </source>
</evidence>
<organism evidence="4 5">
    <name type="scientific">Carboxydocella sporoproducens DSM 16521</name>
    <dbReference type="NCBI Taxonomy" id="1121270"/>
    <lineage>
        <taxon>Bacteria</taxon>
        <taxon>Bacillati</taxon>
        <taxon>Bacillota</taxon>
        <taxon>Clostridia</taxon>
        <taxon>Eubacteriales</taxon>
        <taxon>Clostridiales Family XVI. Incertae Sedis</taxon>
        <taxon>Carboxydocella</taxon>
    </lineage>
</organism>
<accession>A0A1T4NMB6</accession>